<feature type="signal peptide" evidence="1">
    <location>
        <begin position="1"/>
        <end position="24"/>
    </location>
</feature>
<name>A0A067T0P7_GALM3</name>
<dbReference type="HOGENOM" id="CLU_1120237_0_0_1"/>
<dbReference type="AlphaFoldDB" id="A0A067T0P7"/>
<organism evidence="2 3">
    <name type="scientific">Galerina marginata (strain CBS 339.88)</name>
    <dbReference type="NCBI Taxonomy" id="685588"/>
    <lineage>
        <taxon>Eukaryota</taxon>
        <taxon>Fungi</taxon>
        <taxon>Dikarya</taxon>
        <taxon>Basidiomycota</taxon>
        <taxon>Agaricomycotina</taxon>
        <taxon>Agaricomycetes</taxon>
        <taxon>Agaricomycetidae</taxon>
        <taxon>Agaricales</taxon>
        <taxon>Agaricineae</taxon>
        <taxon>Strophariaceae</taxon>
        <taxon>Galerina</taxon>
    </lineage>
</organism>
<keyword evidence="1" id="KW-0732">Signal</keyword>
<keyword evidence="3" id="KW-1185">Reference proteome</keyword>
<evidence type="ECO:0000313" key="3">
    <source>
        <dbReference type="Proteomes" id="UP000027222"/>
    </source>
</evidence>
<accession>A0A067T0P7</accession>
<protein>
    <submittedName>
        <fullName evidence="2">Uncharacterized protein</fullName>
    </submittedName>
</protein>
<dbReference type="Proteomes" id="UP000027222">
    <property type="component" value="Unassembled WGS sequence"/>
</dbReference>
<gene>
    <name evidence="2" type="ORF">GALMADRAFT_1328633</name>
</gene>
<feature type="chain" id="PRO_5001646358" evidence="1">
    <location>
        <begin position="25"/>
        <end position="248"/>
    </location>
</feature>
<sequence length="248" mass="26746">MTVRRRPSISAPFCLWVTYTYAFASECEKKGGKNGHGGAEDAKIPMLDRDKDEHLRGRSKLFSSTQPAVSVKIYVHRPRSEVVGHEELPARPTQPLTRVQEASLALVLSPGLALDRAVPLDTTWMGCSDVLPVKDGRTEEDSGLSASDAQGVEIEDGSTADLNPIKPAKTKWAVIATSAPALEADEDVPNDIGCAEGDTGSRGGRRSRRCRRVWGTEAQWICGTYSIDVGRRLSGVIDQSGAYGCSCT</sequence>
<proteinExistence type="predicted"/>
<evidence type="ECO:0000313" key="2">
    <source>
        <dbReference type="EMBL" id="KDR76721.1"/>
    </source>
</evidence>
<evidence type="ECO:0000256" key="1">
    <source>
        <dbReference type="SAM" id="SignalP"/>
    </source>
</evidence>
<dbReference type="EMBL" id="KL142378">
    <property type="protein sequence ID" value="KDR76721.1"/>
    <property type="molecule type" value="Genomic_DNA"/>
</dbReference>
<reference evidence="3" key="1">
    <citation type="journal article" date="2014" name="Proc. Natl. Acad. Sci. U.S.A.">
        <title>Extensive sampling of basidiomycete genomes demonstrates inadequacy of the white-rot/brown-rot paradigm for wood decay fungi.</title>
        <authorList>
            <person name="Riley R."/>
            <person name="Salamov A.A."/>
            <person name="Brown D.W."/>
            <person name="Nagy L.G."/>
            <person name="Floudas D."/>
            <person name="Held B.W."/>
            <person name="Levasseur A."/>
            <person name="Lombard V."/>
            <person name="Morin E."/>
            <person name="Otillar R."/>
            <person name="Lindquist E.A."/>
            <person name="Sun H."/>
            <person name="LaButti K.M."/>
            <person name="Schmutz J."/>
            <person name="Jabbour D."/>
            <person name="Luo H."/>
            <person name="Baker S.E."/>
            <person name="Pisabarro A.G."/>
            <person name="Walton J.D."/>
            <person name="Blanchette R.A."/>
            <person name="Henrissat B."/>
            <person name="Martin F."/>
            <person name="Cullen D."/>
            <person name="Hibbett D.S."/>
            <person name="Grigoriev I.V."/>
        </authorList>
    </citation>
    <scope>NUCLEOTIDE SEQUENCE [LARGE SCALE GENOMIC DNA]</scope>
    <source>
        <strain evidence="3">CBS 339.88</strain>
    </source>
</reference>